<evidence type="ECO:0000256" key="2">
    <source>
        <dbReference type="ARBA" id="ARBA00022741"/>
    </source>
</evidence>
<accession>A0ABR2GUJ3</accession>
<keyword evidence="1" id="KW-0808">Transferase</keyword>
<evidence type="ECO:0000313" key="7">
    <source>
        <dbReference type="Proteomes" id="UP001470230"/>
    </source>
</evidence>
<dbReference type="SUPFAM" id="SSF56112">
    <property type="entry name" value="Protein kinase-like (PK-like)"/>
    <property type="match status" value="1"/>
</dbReference>
<dbReference type="Gene3D" id="1.10.510.10">
    <property type="entry name" value="Transferase(Phosphotransferase) domain 1"/>
    <property type="match status" value="1"/>
</dbReference>
<keyword evidence="7" id="KW-1185">Reference proteome</keyword>
<keyword evidence="3 4" id="KW-0067">ATP-binding</keyword>
<keyword evidence="1" id="KW-0418">Kinase</keyword>
<dbReference type="InterPro" id="IPR011009">
    <property type="entry name" value="Kinase-like_dom_sf"/>
</dbReference>
<dbReference type="InterPro" id="IPR053215">
    <property type="entry name" value="TKL_Ser/Thr_kinase"/>
</dbReference>
<evidence type="ECO:0000256" key="4">
    <source>
        <dbReference type="PROSITE-ProRule" id="PRU10141"/>
    </source>
</evidence>
<dbReference type="InterPro" id="IPR017441">
    <property type="entry name" value="Protein_kinase_ATP_BS"/>
</dbReference>
<organism evidence="6 7">
    <name type="scientific">Tritrichomonas musculus</name>
    <dbReference type="NCBI Taxonomy" id="1915356"/>
    <lineage>
        <taxon>Eukaryota</taxon>
        <taxon>Metamonada</taxon>
        <taxon>Parabasalia</taxon>
        <taxon>Tritrichomonadida</taxon>
        <taxon>Tritrichomonadidae</taxon>
        <taxon>Tritrichomonas</taxon>
    </lineage>
</organism>
<name>A0ABR2GUJ3_9EUKA</name>
<reference evidence="6 7" key="1">
    <citation type="submission" date="2024-04" db="EMBL/GenBank/DDBJ databases">
        <title>Tritrichomonas musculus Genome.</title>
        <authorList>
            <person name="Alves-Ferreira E."/>
            <person name="Grigg M."/>
            <person name="Lorenzi H."/>
            <person name="Galac M."/>
        </authorList>
    </citation>
    <scope>NUCLEOTIDE SEQUENCE [LARGE SCALE GENOMIC DNA]</scope>
    <source>
        <strain evidence="6 7">EAF2021</strain>
    </source>
</reference>
<evidence type="ECO:0000256" key="1">
    <source>
        <dbReference type="ARBA" id="ARBA00022527"/>
    </source>
</evidence>
<dbReference type="EMBL" id="JAPFFF010000058">
    <property type="protein sequence ID" value="KAK8837608.1"/>
    <property type="molecule type" value="Genomic_DNA"/>
</dbReference>
<dbReference type="Proteomes" id="UP001470230">
    <property type="component" value="Unassembled WGS sequence"/>
</dbReference>
<dbReference type="PANTHER" id="PTHR45756">
    <property type="entry name" value="PALMITOYLTRANSFERASE"/>
    <property type="match status" value="1"/>
</dbReference>
<evidence type="ECO:0000256" key="3">
    <source>
        <dbReference type="ARBA" id="ARBA00022840"/>
    </source>
</evidence>
<dbReference type="Pfam" id="PF00069">
    <property type="entry name" value="Pkinase"/>
    <property type="match status" value="1"/>
</dbReference>
<sequence length="502" mass="57757">MISTFTLAPELKFNKEDFKFIKQIGHGSNAVVNEVENVNTKKRYAAKVLKKPILPGDELNDIELKILSNAKSPAILNLVGYSISDNKLTIYTELFPNNNLMTFLNSQKFSEDWRAKKYLISLGIAMGMDYLHSIGYSHRDLKPENILLNDLYLPIISDFGISKQFSESDIMETIAGTPRYLAPEVLRGEPYDSSCDVYSYSILLLELMSDKILQEEMGFYKFITEVTSGKRPAFPPDMDEGIKKLISSCWDDNPRQRLKFNNIIDELTEEYFYSQFEIDTAQIVEYIDKFGERYDYLKKKFQPKTEIIDIIERSIDTDEVEHKSEKKDHIELEKEIHIDHLSDVEVIDEIEVDGISEKDIEIGKDIDEEYQIDNDDGDSDKNVGFVIDKDPEIKIASKSGIIPDKNKNNMLSDDNNGEKIKSIRIKVPKIKKNMIKKEKKKKDIGSDVDIDDDVRINKKDDDETCIKPIDDSAKKIKLTGNDDDYTPTIKIKVPKVIKKRKK</sequence>
<dbReference type="PRINTS" id="PR00109">
    <property type="entry name" value="TYRKINASE"/>
</dbReference>
<keyword evidence="1" id="KW-0723">Serine/threonine-protein kinase</keyword>
<evidence type="ECO:0000313" key="6">
    <source>
        <dbReference type="EMBL" id="KAK8837608.1"/>
    </source>
</evidence>
<dbReference type="PROSITE" id="PS00107">
    <property type="entry name" value="PROTEIN_KINASE_ATP"/>
    <property type="match status" value="1"/>
</dbReference>
<protein>
    <recommendedName>
        <fullName evidence="5">Protein kinase domain-containing protein</fullName>
    </recommendedName>
</protein>
<dbReference type="PROSITE" id="PS00108">
    <property type="entry name" value="PROTEIN_KINASE_ST"/>
    <property type="match status" value="1"/>
</dbReference>
<feature type="binding site" evidence="4">
    <location>
        <position position="47"/>
    </location>
    <ligand>
        <name>ATP</name>
        <dbReference type="ChEBI" id="CHEBI:30616"/>
    </ligand>
</feature>
<dbReference type="PROSITE" id="PS50011">
    <property type="entry name" value="PROTEIN_KINASE_DOM"/>
    <property type="match status" value="1"/>
</dbReference>
<dbReference type="InterPro" id="IPR001245">
    <property type="entry name" value="Ser-Thr/Tyr_kinase_cat_dom"/>
</dbReference>
<proteinExistence type="predicted"/>
<feature type="domain" description="Protein kinase" evidence="5">
    <location>
        <begin position="18"/>
        <end position="272"/>
    </location>
</feature>
<dbReference type="PANTHER" id="PTHR45756:SF1">
    <property type="entry name" value="PROTEIN KINASE DOMAIN CONTAINING PROTEIN"/>
    <property type="match status" value="1"/>
</dbReference>
<dbReference type="InterPro" id="IPR000719">
    <property type="entry name" value="Prot_kinase_dom"/>
</dbReference>
<keyword evidence="2 4" id="KW-0547">Nucleotide-binding</keyword>
<dbReference type="SMART" id="SM00220">
    <property type="entry name" value="S_TKc"/>
    <property type="match status" value="1"/>
</dbReference>
<evidence type="ECO:0000259" key="5">
    <source>
        <dbReference type="PROSITE" id="PS50011"/>
    </source>
</evidence>
<dbReference type="InterPro" id="IPR008271">
    <property type="entry name" value="Ser/Thr_kinase_AS"/>
</dbReference>
<comment type="caution">
    <text evidence="6">The sequence shown here is derived from an EMBL/GenBank/DDBJ whole genome shotgun (WGS) entry which is preliminary data.</text>
</comment>
<gene>
    <name evidence="6" type="ORF">M9Y10_036139</name>
</gene>